<evidence type="ECO:0000259" key="4">
    <source>
        <dbReference type="Pfam" id="PF03328"/>
    </source>
</evidence>
<evidence type="ECO:0000313" key="5">
    <source>
        <dbReference type="EMBL" id="ROT37637.1"/>
    </source>
</evidence>
<dbReference type="PANTHER" id="PTHR30502">
    <property type="entry name" value="2-KETO-3-DEOXY-L-RHAMNONATE ALDOLASE"/>
    <property type="match status" value="1"/>
</dbReference>
<dbReference type="InterPro" id="IPR040442">
    <property type="entry name" value="Pyrv_kinase-like_dom_sf"/>
</dbReference>
<feature type="domain" description="HpcH/HpaI aldolase/citrate lyase" evidence="4">
    <location>
        <begin position="43"/>
        <end position="251"/>
    </location>
</feature>
<sequence length="334" mass="35688">MQRFQAETLFQPSNLVAAIQEANQVDSDGNRKPLFGSIMAFPHQKVARTVAVLGLDFVMIDALHTAIDAENLYALIQTINFVSQGRTCAVVRVPSAESHLLAYALDAGASGIIFPHVDTAAEAAAAVKKVRYEYSGGERSLSPCALLNGITDMAPPGWSAERIADRNIAVICQIESAVAVENVDEIARIPGVHSLMLGAGDLRVSLGLPSRTPPGTPEDPRFFAAVEKLIAAANAHDKALMTVAFKTNANDAGWLRNFSLVLTSADIVSVVKGHKEDLARTRELLKNARSDKKVVVKTRANGHANGMVNGHSKEKLNGSHAEDEKPNGQVNGDL</sequence>
<feature type="region of interest" description="Disordered" evidence="3">
    <location>
        <begin position="299"/>
        <end position="334"/>
    </location>
</feature>
<dbReference type="STRING" id="1314773.A0A3N2PT03"/>
<dbReference type="AlphaFoldDB" id="A0A3N2PT03"/>
<evidence type="ECO:0000256" key="2">
    <source>
        <dbReference type="ARBA" id="ARBA00023239"/>
    </source>
</evidence>
<dbReference type="Proteomes" id="UP000272025">
    <property type="component" value="Unassembled WGS sequence"/>
</dbReference>
<dbReference type="GO" id="GO:0016832">
    <property type="term" value="F:aldehyde-lyase activity"/>
    <property type="evidence" value="ECO:0007669"/>
    <property type="project" value="TreeGrafter"/>
</dbReference>
<feature type="compositionally biased region" description="Basic and acidic residues" evidence="3">
    <location>
        <begin position="311"/>
        <end position="326"/>
    </location>
</feature>
<keyword evidence="6" id="KW-1185">Reference proteome</keyword>
<dbReference type="Pfam" id="PF03328">
    <property type="entry name" value="HpcH_HpaI"/>
    <property type="match status" value="1"/>
</dbReference>
<dbReference type="GO" id="GO:0005737">
    <property type="term" value="C:cytoplasm"/>
    <property type="evidence" value="ECO:0007669"/>
    <property type="project" value="TreeGrafter"/>
</dbReference>
<dbReference type="InterPro" id="IPR005000">
    <property type="entry name" value="Aldolase/citrate-lyase_domain"/>
</dbReference>
<dbReference type="GO" id="GO:0046872">
    <property type="term" value="F:metal ion binding"/>
    <property type="evidence" value="ECO:0007669"/>
    <property type="project" value="UniProtKB-KW"/>
</dbReference>
<dbReference type="SUPFAM" id="SSF51621">
    <property type="entry name" value="Phosphoenolpyruvate/pyruvate domain"/>
    <property type="match status" value="1"/>
</dbReference>
<evidence type="ECO:0000256" key="3">
    <source>
        <dbReference type="SAM" id="MobiDB-lite"/>
    </source>
</evidence>
<dbReference type="EMBL" id="ML119057">
    <property type="protein sequence ID" value="ROT37637.1"/>
    <property type="molecule type" value="Genomic_DNA"/>
</dbReference>
<proteinExistence type="predicted"/>
<organism evidence="5 6">
    <name type="scientific">Sodiomyces alkalinus (strain CBS 110278 / VKM F-3762 / F11)</name>
    <name type="common">Alkaliphilic filamentous fungus</name>
    <dbReference type="NCBI Taxonomy" id="1314773"/>
    <lineage>
        <taxon>Eukaryota</taxon>
        <taxon>Fungi</taxon>
        <taxon>Dikarya</taxon>
        <taxon>Ascomycota</taxon>
        <taxon>Pezizomycotina</taxon>
        <taxon>Sordariomycetes</taxon>
        <taxon>Hypocreomycetidae</taxon>
        <taxon>Glomerellales</taxon>
        <taxon>Plectosphaerellaceae</taxon>
        <taxon>Sodiomyces</taxon>
    </lineage>
</organism>
<dbReference type="InterPro" id="IPR015813">
    <property type="entry name" value="Pyrv/PenolPyrv_kinase-like_dom"/>
</dbReference>
<gene>
    <name evidence="5" type="ORF">SODALDRAFT_334749</name>
</gene>
<dbReference type="GeneID" id="39580765"/>
<evidence type="ECO:0000313" key="6">
    <source>
        <dbReference type="Proteomes" id="UP000272025"/>
    </source>
</evidence>
<reference evidence="5 6" key="1">
    <citation type="journal article" date="2018" name="Mol. Ecol.">
        <title>The obligate alkalophilic soda-lake fungus Sodiomyces alkalinus has shifted to a protein diet.</title>
        <authorList>
            <person name="Grum-Grzhimaylo A.A."/>
            <person name="Falkoski D.L."/>
            <person name="van den Heuvel J."/>
            <person name="Valero-Jimenez C.A."/>
            <person name="Min B."/>
            <person name="Choi I.G."/>
            <person name="Lipzen A."/>
            <person name="Daum C.G."/>
            <person name="Aanen D.K."/>
            <person name="Tsang A."/>
            <person name="Henrissat B."/>
            <person name="Bilanenko E.N."/>
            <person name="de Vries R.P."/>
            <person name="van Kan J.A.L."/>
            <person name="Grigoriev I.V."/>
            <person name="Debets A.J.M."/>
        </authorList>
    </citation>
    <scope>NUCLEOTIDE SEQUENCE [LARGE SCALE GENOMIC DNA]</scope>
    <source>
        <strain evidence="5 6">F11</strain>
    </source>
</reference>
<protein>
    <submittedName>
        <fullName evidence="5">HpcH/HpaI aldolase/citrate lyase family protein</fullName>
    </submittedName>
</protein>
<dbReference type="InterPro" id="IPR050251">
    <property type="entry name" value="HpcH-HpaI_aldolase"/>
</dbReference>
<accession>A0A3N2PT03</accession>
<keyword evidence="2 5" id="KW-0456">Lyase</keyword>
<keyword evidence="1" id="KW-0479">Metal-binding</keyword>
<name>A0A3N2PT03_SODAK</name>
<dbReference type="RefSeq" id="XP_028465443.1">
    <property type="nucleotide sequence ID" value="XM_028612287.1"/>
</dbReference>
<evidence type="ECO:0000256" key="1">
    <source>
        <dbReference type="ARBA" id="ARBA00022723"/>
    </source>
</evidence>
<dbReference type="Gene3D" id="3.20.20.60">
    <property type="entry name" value="Phosphoenolpyruvate-binding domains"/>
    <property type="match status" value="1"/>
</dbReference>
<dbReference type="OrthoDB" id="2326446at2759"/>
<dbReference type="PANTHER" id="PTHR30502:SF8">
    <property type="entry name" value="SYNTHASE, PUTATIVE-RELATED"/>
    <property type="match status" value="1"/>
</dbReference>